<feature type="signal peptide" evidence="2">
    <location>
        <begin position="1"/>
        <end position="36"/>
    </location>
</feature>
<name>A0A5S3P792_9SPHN</name>
<dbReference type="InterPro" id="IPR043504">
    <property type="entry name" value="Peptidase_S1_PA_chymotrypsin"/>
</dbReference>
<reference evidence="3 4" key="1">
    <citation type="submission" date="2019-05" db="EMBL/GenBank/DDBJ databases">
        <title>Erythrobacter marisflavi sp. nov., isolated from isolated from water of an estuary environment.</title>
        <authorList>
            <person name="Yoon J.-H."/>
        </authorList>
    </citation>
    <scope>NUCLEOTIDE SEQUENCE [LARGE SCALE GENOMIC DNA]</scope>
    <source>
        <strain evidence="3 4">KEM-5</strain>
    </source>
</reference>
<dbReference type="Gene3D" id="2.40.10.10">
    <property type="entry name" value="Trypsin-like serine proteases"/>
    <property type="match status" value="2"/>
</dbReference>
<evidence type="ECO:0000256" key="2">
    <source>
        <dbReference type="SAM" id="SignalP"/>
    </source>
</evidence>
<dbReference type="Proteomes" id="UP000309668">
    <property type="component" value="Unassembled WGS sequence"/>
</dbReference>
<organism evidence="3 4">
    <name type="scientific">Qipengyuania marisflavi</name>
    <dbReference type="NCBI Taxonomy" id="2486356"/>
    <lineage>
        <taxon>Bacteria</taxon>
        <taxon>Pseudomonadati</taxon>
        <taxon>Pseudomonadota</taxon>
        <taxon>Alphaproteobacteria</taxon>
        <taxon>Sphingomonadales</taxon>
        <taxon>Erythrobacteraceae</taxon>
        <taxon>Qipengyuania</taxon>
    </lineage>
</organism>
<evidence type="ECO:0000256" key="1">
    <source>
        <dbReference type="ARBA" id="ARBA00022729"/>
    </source>
</evidence>
<dbReference type="PANTHER" id="PTHR15462">
    <property type="entry name" value="SERINE PROTEASE"/>
    <property type="match status" value="1"/>
</dbReference>
<dbReference type="InterPro" id="IPR009003">
    <property type="entry name" value="Peptidase_S1_PA"/>
</dbReference>
<dbReference type="SUPFAM" id="SSF50494">
    <property type="entry name" value="Trypsin-like serine proteases"/>
    <property type="match status" value="1"/>
</dbReference>
<comment type="caution">
    <text evidence="3">The sequence shown here is derived from an EMBL/GenBank/DDBJ whole genome shotgun (WGS) entry which is preliminary data.</text>
</comment>
<evidence type="ECO:0000313" key="4">
    <source>
        <dbReference type="Proteomes" id="UP000309668"/>
    </source>
</evidence>
<dbReference type="AlphaFoldDB" id="A0A5S3P792"/>
<gene>
    <name evidence="3" type="ORF">FEV51_06470</name>
</gene>
<dbReference type="InterPro" id="IPR050966">
    <property type="entry name" value="Glutamyl_endopeptidase"/>
</dbReference>
<proteinExistence type="predicted"/>
<evidence type="ECO:0000313" key="3">
    <source>
        <dbReference type="EMBL" id="TMM49015.1"/>
    </source>
</evidence>
<dbReference type="Pfam" id="PF13365">
    <property type="entry name" value="Trypsin_2"/>
    <property type="match status" value="1"/>
</dbReference>
<keyword evidence="4" id="KW-1185">Reference proteome</keyword>
<accession>A0A5S3P792</accession>
<dbReference type="EMBL" id="VCAO01000002">
    <property type="protein sequence ID" value="TMM49015.1"/>
    <property type="molecule type" value="Genomic_DNA"/>
</dbReference>
<dbReference type="OrthoDB" id="267336at2"/>
<sequence>MIFIRPLTSAFRSALVLLSAATLLFTGGALPSTATAAALDLPSVARSIGRIECRADGKRFISTATLVRNRQTVLSVSHFNIHEAENKVIPVQQCTFQLLSSEGKVEFRSAFKVFARGGVGMNLELSRATDWAILTLTDESPIDRQPVDVAVNEDLSDAGRIDIAGYASNHNRLKTQVSDTNCLARPTRSGSIILRHKCDTAPGMSGAPLFATIDGRIQVVAIHSAREKDAGLAVAIAGFAAAKLRSATTSTDRIVLASR</sequence>
<keyword evidence="1 2" id="KW-0732">Signal</keyword>
<dbReference type="PANTHER" id="PTHR15462:SF8">
    <property type="entry name" value="SERINE PROTEASE"/>
    <property type="match status" value="1"/>
</dbReference>
<dbReference type="RefSeq" id="WP_138617100.1">
    <property type="nucleotide sequence ID" value="NZ_VCAO01000002.1"/>
</dbReference>
<protein>
    <submittedName>
        <fullName evidence="3">Trypsin-like peptidase domain-containing protein</fullName>
    </submittedName>
</protein>
<feature type="chain" id="PRO_5024387441" evidence="2">
    <location>
        <begin position="37"/>
        <end position="259"/>
    </location>
</feature>